<keyword evidence="2" id="KW-1185">Reference proteome</keyword>
<dbReference type="Proteomes" id="UP001575105">
    <property type="component" value="Unassembled WGS sequence"/>
</dbReference>
<reference evidence="1 2" key="1">
    <citation type="submission" date="2024-08" db="EMBL/GenBank/DDBJ databases">
        <title>Whole-genome sequencing of halo(alkali)philic microorganisms from hypersaline lakes.</title>
        <authorList>
            <person name="Sorokin D.Y."/>
            <person name="Merkel A.Y."/>
            <person name="Messina E."/>
            <person name="Yakimov M."/>
        </authorList>
    </citation>
    <scope>NUCLEOTIDE SEQUENCE [LARGE SCALE GENOMIC DNA]</scope>
    <source>
        <strain evidence="1 2">AB-hyl4</strain>
    </source>
</reference>
<dbReference type="InterPro" id="IPR009645">
    <property type="entry name" value="GguC"/>
</dbReference>
<accession>A0ABV4U2Y6</accession>
<gene>
    <name evidence="1" type="primary">araD1</name>
    <name evidence="1" type="ORF">ACERK3_06500</name>
</gene>
<dbReference type="EMBL" id="JBGUBD010000003">
    <property type="protein sequence ID" value="MFA9477946.1"/>
    <property type="molecule type" value="Genomic_DNA"/>
</dbReference>
<name>A0ABV4U2Y6_9BACT</name>
<comment type="caution">
    <text evidence="1">The sequence shown here is derived from an EMBL/GenBank/DDBJ whole genome shotgun (WGS) entry which is preliminary data.</text>
</comment>
<dbReference type="Gene3D" id="3.90.850.10">
    <property type="entry name" value="Fumarylacetoacetase-like, C-terminal domain"/>
    <property type="match status" value="1"/>
</dbReference>
<dbReference type="RefSeq" id="WP_425344870.1">
    <property type="nucleotide sequence ID" value="NZ_JBGUBD010000003.1"/>
</dbReference>
<evidence type="ECO:0000313" key="2">
    <source>
        <dbReference type="Proteomes" id="UP001575105"/>
    </source>
</evidence>
<dbReference type="InterPro" id="IPR036663">
    <property type="entry name" value="Fumarylacetoacetase_C_sf"/>
</dbReference>
<evidence type="ECO:0000313" key="1">
    <source>
        <dbReference type="EMBL" id="MFA9477946.1"/>
    </source>
</evidence>
<sequence>MRLIQLQHPRHGRRVAMVEGDTLRLFDTFKSVYAMAAAAIDSDVTLADLVPNNLGKESLPYDEIYEGQSEWKLLPPFDHPDEPAFCFITGTGLSHKKSADNRQAMHVANVGDDSVSDSMKMYLMGMEGGRPAPGVVGVQPEWFYKCNGTRLQAHNEPLEMPPFAMDGGEEAEPVGAYLVGPNGMPWRVGFAVGNEFSDHVLEQQNYLYLSSSKLRACSLGPELVVGEPFDDIVGEVRVERDGNVIWRTDVATGEANMCHSVQNLEHHHFKYPEHRRPGDVHLHFFGADAFSYGDKLKLQDGDVMVIHYPKLGRPLRNPMKVEPGPQPFVPVNVL</sequence>
<protein>
    <submittedName>
        <fullName evidence="1">AraD1 family protein</fullName>
    </submittedName>
</protein>
<dbReference type="NCBIfam" id="NF040903">
    <property type="entry name" value="GguC"/>
    <property type="match status" value="1"/>
</dbReference>
<dbReference type="PIRSF" id="PIRSF033905">
    <property type="entry name" value="UCP033905"/>
    <property type="match status" value="1"/>
</dbReference>
<organism evidence="1 2">
    <name type="scientific">Natronomicrosphaera hydrolytica</name>
    <dbReference type="NCBI Taxonomy" id="3242702"/>
    <lineage>
        <taxon>Bacteria</taxon>
        <taxon>Pseudomonadati</taxon>
        <taxon>Planctomycetota</taxon>
        <taxon>Phycisphaerae</taxon>
        <taxon>Phycisphaerales</taxon>
        <taxon>Phycisphaeraceae</taxon>
        <taxon>Natronomicrosphaera</taxon>
    </lineage>
</organism>
<proteinExistence type="predicted"/>
<dbReference type="SUPFAM" id="SSF56529">
    <property type="entry name" value="FAH"/>
    <property type="match status" value="1"/>
</dbReference>